<sequence length="40" mass="4494">MISQGTLTVVLWGAYAWFVVGVVMIAVPALKELWNLLFKK</sequence>
<dbReference type="AlphaFoldDB" id="A0A830QUC3"/>
<dbReference type="KEGG" id="pfaa:MM59RIKEN_33980"/>
<keyword evidence="2" id="KW-0614">Plasmid</keyword>
<geneLocation type="plasmid" evidence="2 3">
    <name>pMM59_01</name>
</geneLocation>
<keyword evidence="3" id="KW-1185">Reference proteome</keyword>
<gene>
    <name evidence="2" type="ORF">MM59RIKEN_33980</name>
</gene>
<keyword evidence="1" id="KW-1133">Transmembrane helix</keyword>
<reference evidence="2" key="1">
    <citation type="submission" date="2020-09" db="EMBL/GenBank/DDBJ databases">
        <title>New species isolated from human feces.</title>
        <authorList>
            <person name="Kitahara M."/>
            <person name="Shigeno Y."/>
            <person name="Shime M."/>
            <person name="Matsumoto Y."/>
            <person name="Nakamura S."/>
            <person name="Motooka D."/>
            <person name="Fukuoka S."/>
            <person name="Nishikawa H."/>
            <person name="Benno Y."/>
        </authorList>
    </citation>
    <scope>NUCLEOTIDE SEQUENCE</scope>
    <source>
        <strain evidence="2">MM59</strain>
        <plasmid evidence="2">pMM59_01</plasmid>
    </source>
</reference>
<name>A0A830QUC3_9FIRM</name>
<feature type="transmembrane region" description="Helical" evidence="1">
    <location>
        <begin position="12"/>
        <end position="30"/>
    </location>
</feature>
<proteinExistence type="predicted"/>
<evidence type="ECO:0000313" key="2">
    <source>
        <dbReference type="EMBL" id="BCK86079.1"/>
    </source>
</evidence>
<accession>A0A830QUC3</accession>
<keyword evidence="1" id="KW-0472">Membrane</keyword>
<dbReference type="EMBL" id="AP023421">
    <property type="protein sequence ID" value="BCK86079.1"/>
    <property type="molecule type" value="Genomic_DNA"/>
</dbReference>
<organism evidence="2 3">
    <name type="scientific">Pusillibacter faecalis</name>
    <dbReference type="NCBI Taxonomy" id="2714358"/>
    <lineage>
        <taxon>Bacteria</taxon>
        <taxon>Bacillati</taxon>
        <taxon>Bacillota</taxon>
        <taxon>Clostridia</taxon>
        <taxon>Eubacteriales</taxon>
        <taxon>Oscillospiraceae</taxon>
        <taxon>Pusillibacter</taxon>
    </lineage>
</organism>
<keyword evidence="1" id="KW-0812">Transmembrane</keyword>
<dbReference type="RefSeq" id="WP_256316018.1">
    <property type="nucleotide sequence ID" value="NZ_AP023421.1"/>
</dbReference>
<evidence type="ECO:0000256" key="1">
    <source>
        <dbReference type="SAM" id="Phobius"/>
    </source>
</evidence>
<dbReference type="Proteomes" id="UP000679848">
    <property type="component" value="Plasmid pMM59_01"/>
</dbReference>
<protein>
    <submittedName>
        <fullName evidence="2">Uncharacterized protein</fullName>
    </submittedName>
</protein>
<evidence type="ECO:0000313" key="3">
    <source>
        <dbReference type="Proteomes" id="UP000679848"/>
    </source>
</evidence>